<feature type="region of interest" description="Disordered" evidence="1">
    <location>
        <begin position="694"/>
        <end position="778"/>
    </location>
</feature>
<dbReference type="AlphaFoldDB" id="K2RFQ3"/>
<feature type="region of interest" description="Disordered" evidence="1">
    <location>
        <begin position="1"/>
        <end position="22"/>
    </location>
</feature>
<feature type="compositionally biased region" description="Basic and acidic residues" evidence="1">
    <location>
        <begin position="708"/>
        <end position="733"/>
    </location>
</feature>
<accession>K2RFQ3</accession>
<dbReference type="Proteomes" id="UP000007129">
    <property type="component" value="Unassembled WGS sequence"/>
</dbReference>
<keyword evidence="2" id="KW-0812">Transmembrane</keyword>
<gene>
    <name evidence="3" type="ORF">MPH_09454</name>
</gene>
<feature type="compositionally biased region" description="Basic and acidic residues" evidence="1">
    <location>
        <begin position="562"/>
        <end position="580"/>
    </location>
</feature>
<dbReference type="VEuPathDB" id="FungiDB:MPH_09454"/>
<dbReference type="eggNOG" id="ENOG502QPYF">
    <property type="taxonomic scope" value="Eukaryota"/>
</dbReference>
<proteinExistence type="predicted"/>
<reference evidence="3 4" key="1">
    <citation type="journal article" date="2012" name="BMC Genomics">
        <title>Tools to kill: Genome of one of the most destructive plant pathogenic fungi Macrophomina phaseolina.</title>
        <authorList>
            <person name="Islam M.S."/>
            <person name="Haque M.S."/>
            <person name="Islam M.M."/>
            <person name="Emdad E.M."/>
            <person name="Halim A."/>
            <person name="Hossen Q.M.M."/>
            <person name="Hossain M.Z."/>
            <person name="Ahmed B."/>
            <person name="Rahim S."/>
            <person name="Rahman M.S."/>
            <person name="Alam M.M."/>
            <person name="Hou S."/>
            <person name="Wan X."/>
            <person name="Saito J.A."/>
            <person name="Alam M."/>
        </authorList>
    </citation>
    <scope>NUCLEOTIDE SEQUENCE [LARGE SCALE GENOMIC DNA]</scope>
    <source>
        <strain evidence="3 4">MS6</strain>
    </source>
</reference>
<dbReference type="InParanoid" id="K2RFQ3"/>
<feature type="compositionally biased region" description="Basic and acidic residues" evidence="1">
    <location>
        <begin position="11"/>
        <end position="21"/>
    </location>
</feature>
<dbReference type="PANTHER" id="PTHR33604:SF3">
    <property type="entry name" value="OSJNBA0004B13.7 PROTEIN"/>
    <property type="match status" value="1"/>
</dbReference>
<evidence type="ECO:0000313" key="3">
    <source>
        <dbReference type="EMBL" id="EKG13428.1"/>
    </source>
</evidence>
<sequence>MAPHIFPTDEELGKRDDDYAPGKKASPAWRNLPYSYRRRRIAVIVGAALFVWLLLRVISSGDPDYLVYDASSPTKPVKPKGAPPKVAGDIDNTAAQHYYSGRIKFFELGDTLHKISNTNGMREKNRNVLFAASNLKSVSALLPLACEMAKWNRNHVHFVIMGRYDIPLDDILEVNGIDREGCDVYWHDARPDYVTYSSDARAEAIVMAALGHIQTFMHPQVVITDDPIREDPFFSKGMQRKTKDIRLPVIELPKNRADNLEWLTRLDSSSLRHWHAPSIDILIHAPQKSSGSLLRLLKSIKDADYSGLTPPRITVELPADIDPPSIQYLEQMAWPPAPKDPFVRPRQNGLTIRHRIPDQRASSEESSVRFLESFYPSQDAHVLLLAPNAQLSPLYYQYLMFHLLEYRYSTYAHIDNTGLLGLSLELPPFHLNGSTALEPPTTADMRDDKYKHAGRPEVTVPFQWQAPNSNAALYFGDRWTEIHSFLSNRLAAFRRQADPVTRPRTIHESLPGWLEYFLELMRARGYALHYPGLDPAHALVSMHTELYQPPEEMLAEIDRTHDGEAKAAEDDVARKEEKDASPSPFLSGDPAAALDPPDTPEPQSLDTEPLHLVLRFDADLPELRALPRLSHQGLLVESEDAVAQMAEEVTRKFRKSVGGCGAGEEPEGMRRVRQKGSARDLFCFGDEGMEAWEVVKGEDGEEDEEDEGERKKGGGGEKDGEGKEKDGEKKESKTTYMGEPLEKSSGEEESADVDGEGKGKGEGEKDEEKKEAAKEKGL</sequence>
<feature type="transmembrane region" description="Helical" evidence="2">
    <location>
        <begin position="40"/>
        <end position="58"/>
    </location>
</feature>
<keyword evidence="2" id="KW-1133">Transmembrane helix</keyword>
<feature type="compositionally biased region" description="Basic and acidic residues" evidence="1">
    <location>
        <begin position="755"/>
        <end position="778"/>
    </location>
</feature>
<dbReference type="HOGENOM" id="CLU_018583_0_0_1"/>
<evidence type="ECO:0000256" key="2">
    <source>
        <dbReference type="SAM" id="Phobius"/>
    </source>
</evidence>
<protein>
    <submittedName>
        <fullName evidence="3">Uncharacterized protein</fullName>
    </submittedName>
</protein>
<dbReference type="PANTHER" id="PTHR33604">
    <property type="entry name" value="OSJNBA0004B13.7 PROTEIN"/>
    <property type="match status" value="1"/>
</dbReference>
<feature type="region of interest" description="Disordered" evidence="1">
    <location>
        <begin position="562"/>
        <end position="605"/>
    </location>
</feature>
<name>K2RFQ3_MACPH</name>
<dbReference type="STRING" id="1126212.K2RFQ3"/>
<comment type="caution">
    <text evidence="3">The sequence shown here is derived from an EMBL/GenBank/DDBJ whole genome shotgun (WGS) entry which is preliminary data.</text>
</comment>
<evidence type="ECO:0000256" key="1">
    <source>
        <dbReference type="SAM" id="MobiDB-lite"/>
    </source>
</evidence>
<evidence type="ECO:0000313" key="4">
    <source>
        <dbReference type="Proteomes" id="UP000007129"/>
    </source>
</evidence>
<dbReference type="EMBL" id="AHHD01000413">
    <property type="protein sequence ID" value="EKG13428.1"/>
    <property type="molecule type" value="Genomic_DNA"/>
</dbReference>
<keyword evidence="2" id="KW-0472">Membrane</keyword>
<organism evidence="3 4">
    <name type="scientific">Macrophomina phaseolina (strain MS6)</name>
    <name type="common">Charcoal rot fungus</name>
    <dbReference type="NCBI Taxonomy" id="1126212"/>
    <lineage>
        <taxon>Eukaryota</taxon>
        <taxon>Fungi</taxon>
        <taxon>Dikarya</taxon>
        <taxon>Ascomycota</taxon>
        <taxon>Pezizomycotina</taxon>
        <taxon>Dothideomycetes</taxon>
        <taxon>Dothideomycetes incertae sedis</taxon>
        <taxon>Botryosphaeriales</taxon>
        <taxon>Botryosphaeriaceae</taxon>
        <taxon>Macrophomina</taxon>
    </lineage>
</organism>
<dbReference type="OrthoDB" id="5397682at2759"/>